<dbReference type="Pfam" id="PF00501">
    <property type="entry name" value="AMP-binding"/>
    <property type="match status" value="1"/>
</dbReference>
<dbReference type="Gene3D" id="3.40.50.12780">
    <property type="entry name" value="N-terminal domain of ligase-like"/>
    <property type="match status" value="1"/>
</dbReference>
<protein>
    <recommendedName>
        <fullName evidence="5">AMP-dependent synthetase/ligase domain-containing protein</fullName>
    </recommendedName>
</protein>
<dbReference type="EMBL" id="UINC01013771">
    <property type="protein sequence ID" value="SVA59271.1"/>
    <property type="molecule type" value="Genomic_DNA"/>
</dbReference>
<proteinExistence type="predicted"/>
<comment type="catalytic activity">
    <reaction evidence="4">
        <text>a long-chain fatty acid + ATP + CoA = a long-chain fatty acyl-CoA + AMP + diphosphate</text>
        <dbReference type="Rhea" id="RHEA:15421"/>
        <dbReference type="ChEBI" id="CHEBI:30616"/>
        <dbReference type="ChEBI" id="CHEBI:33019"/>
        <dbReference type="ChEBI" id="CHEBI:57287"/>
        <dbReference type="ChEBI" id="CHEBI:57560"/>
        <dbReference type="ChEBI" id="CHEBI:83139"/>
        <dbReference type="ChEBI" id="CHEBI:456215"/>
        <dbReference type="EC" id="6.2.1.3"/>
    </reaction>
    <physiologicalReaction direction="left-to-right" evidence="4">
        <dbReference type="Rhea" id="RHEA:15422"/>
    </physiologicalReaction>
</comment>
<dbReference type="AlphaFoldDB" id="A0A381X448"/>
<evidence type="ECO:0000256" key="4">
    <source>
        <dbReference type="ARBA" id="ARBA00024484"/>
    </source>
</evidence>
<dbReference type="InterPro" id="IPR042099">
    <property type="entry name" value="ANL_N_sf"/>
</dbReference>
<feature type="non-terminal residue" evidence="6">
    <location>
        <position position="1"/>
    </location>
</feature>
<dbReference type="PANTHER" id="PTHR43272">
    <property type="entry name" value="LONG-CHAIN-FATTY-ACID--COA LIGASE"/>
    <property type="match status" value="1"/>
</dbReference>
<dbReference type="InterPro" id="IPR000873">
    <property type="entry name" value="AMP-dep_synth/lig_dom"/>
</dbReference>
<dbReference type="Gene3D" id="3.30.300.30">
    <property type="match status" value="1"/>
</dbReference>
<dbReference type="InterPro" id="IPR045851">
    <property type="entry name" value="AMP-bd_C_sf"/>
</dbReference>
<keyword evidence="2" id="KW-0276">Fatty acid metabolism</keyword>
<accession>A0A381X448</accession>
<evidence type="ECO:0000256" key="1">
    <source>
        <dbReference type="ARBA" id="ARBA00022598"/>
    </source>
</evidence>
<keyword evidence="3" id="KW-0443">Lipid metabolism</keyword>
<name>A0A381X448_9ZZZZ</name>
<organism evidence="6">
    <name type="scientific">marine metagenome</name>
    <dbReference type="NCBI Taxonomy" id="408172"/>
    <lineage>
        <taxon>unclassified sequences</taxon>
        <taxon>metagenomes</taxon>
        <taxon>ecological metagenomes</taxon>
    </lineage>
</organism>
<dbReference type="GO" id="GO:0005783">
    <property type="term" value="C:endoplasmic reticulum"/>
    <property type="evidence" value="ECO:0007669"/>
    <property type="project" value="TreeGrafter"/>
</dbReference>
<dbReference type="GO" id="GO:0004467">
    <property type="term" value="F:long-chain fatty acid-CoA ligase activity"/>
    <property type="evidence" value="ECO:0007669"/>
    <property type="project" value="UniProtKB-EC"/>
</dbReference>
<dbReference type="SUPFAM" id="SSF56801">
    <property type="entry name" value="Acetyl-CoA synthetase-like"/>
    <property type="match status" value="1"/>
</dbReference>
<evidence type="ECO:0000259" key="5">
    <source>
        <dbReference type="Pfam" id="PF00501"/>
    </source>
</evidence>
<evidence type="ECO:0000313" key="6">
    <source>
        <dbReference type="EMBL" id="SVA59271.1"/>
    </source>
</evidence>
<evidence type="ECO:0000256" key="2">
    <source>
        <dbReference type="ARBA" id="ARBA00022832"/>
    </source>
</evidence>
<reference evidence="6" key="1">
    <citation type="submission" date="2018-05" db="EMBL/GenBank/DDBJ databases">
        <authorList>
            <person name="Lanie J.A."/>
            <person name="Ng W.-L."/>
            <person name="Kazmierczak K.M."/>
            <person name="Andrzejewski T.M."/>
            <person name="Davidsen T.M."/>
            <person name="Wayne K.J."/>
            <person name="Tettelin H."/>
            <person name="Glass J.I."/>
            <person name="Rusch D."/>
            <person name="Podicherti R."/>
            <person name="Tsui H.-C.T."/>
            <person name="Winkler M.E."/>
        </authorList>
    </citation>
    <scope>NUCLEOTIDE SEQUENCE</scope>
</reference>
<feature type="domain" description="AMP-dependent synthetase/ligase" evidence="5">
    <location>
        <begin position="22"/>
        <end position="105"/>
    </location>
</feature>
<evidence type="ECO:0000256" key="3">
    <source>
        <dbReference type="ARBA" id="ARBA00023098"/>
    </source>
</evidence>
<dbReference type="GO" id="GO:0016020">
    <property type="term" value="C:membrane"/>
    <property type="evidence" value="ECO:0007669"/>
    <property type="project" value="TreeGrafter"/>
</dbReference>
<dbReference type="Pfam" id="PF23562">
    <property type="entry name" value="AMP-binding_C_3"/>
    <property type="match status" value="1"/>
</dbReference>
<gene>
    <name evidence="6" type="ORF">METZ01_LOCUS112125</name>
</gene>
<sequence length="281" mass="31863">WLRIKGAMARFFIYNKVMDIFGGRIRFMISGAAPISPDIIHYFNWMGIDVYEGYGMTETAGVISANRPGKVKIGSVGQALPDTQIKIAEDGEICVKAPQNISGYYKNKEATDELLHPGKNGELWLHTGDVGHLDEEGFLFITDRKKDILITAGGKNVAPQNIENLLKTSPYVSQAMVYGDRKPYLTALITLDEDEITKFARDEKLLYQDQGDLSKKPEVVDLIDREVSIKNEDLASYETVKKFRILEEDFDQDKDEITPTFKIRRKVIVEHYEDLLNGMYA</sequence>
<keyword evidence="1" id="KW-0436">Ligase</keyword>
<dbReference type="PANTHER" id="PTHR43272:SF32">
    <property type="entry name" value="AMP-DEPENDENT SYNTHETASE_LIGASE DOMAIN-CONTAINING PROTEIN"/>
    <property type="match status" value="1"/>
</dbReference>